<evidence type="ECO:0000313" key="1">
    <source>
        <dbReference type="EMBL" id="KKK53735.1"/>
    </source>
</evidence>
<name>A0A0F8WZ31_9ZZZZ</name>
<dbReference type="AlphaFoldDB" id="A0A0F8WZ31"/>
<reference evidence="1" key="1">
    <citation type="journal article" date="2015" name="Nature">
        <title>Complex archaea that bridge the gap between prokaryotes and eukaryotes.</title>
        <authorList>
            <person name="Spang A."/>
            <person name="Saw J.H."/>
            <person name="Jorgensen S.L."/>
            <person name="Zaremba-Niedzwiedzka K."/>
            <person name="Martijn J."/>
            <person name="Lind A.E."/>
            <person name="van Eijk R."/>
            <person name="Schleper C."/>
            <person name="Guy L."/>
            <person name="Ettema T.J."/>
        </authorList>
    </citation>
    <scope>NUCLEOTIDE SEQUENCE</scope>
</reference>
<protein>
    <submittedName>
        <fullName evidence="1">Uncharacterized protein</fullName>
    </submittedName>
</protein>
<comment type="caution">
    <text evidence="1">The sequence shown here is derived from an EMBL/GenBank/DDBJ whole genome shotgun (WGS) entry which is preliminary data.</text>
</comment>
<accession>A0A0F8WZ31</accession>
<sequence length="93" mass="10627">MPIFKCDDVECKGYALEELIPHVKFIWNEKTGKLEADEAICLFCGNQRKVVGNSGPIKIPWFKSENAKNHNNKTIKKYDYDHEAANSTTIELP</sequence>
<dbReference type="EMBL" id="LAZR01066354">
    <property type="protein sequence ID" value="KKK53735.1"/>
    <property type="molecule type" value="Genomic_DNA"/>
</dbReference>
<organism evidence="1">
    <name type="scientific">marine sediment metagenome</name>
    <dbReference type="NCBI Taxonomy" id="412755"/>
    <lineage>
        <taxon>unclassified sequences</taxon>
        <taxon>metagenomes</taxon>
        <taxon>ecological metagenomes</taxon>
    </lineage>
</organism>
<gene>
    <name evidence="1" type="ORF">LCGC14_3091780</name>
</gene>
<proteinExistence type="predicted"/>